<feature type="domain" description="Lipocalin-like" evidence="2">
    <location>
        <begin position="21"/>
        <end position="137"/>
    </location>
</feature>
<evidence type="ECO:0000259" key="2">
    <source>
        <dbReference type="Pfam" id="PF13944"/>
    </source>
</evidence>
<protein>
    <recommendedName>
        <fullName evidence="2">Lipocalin-like domain-containing protein</fullName>
    </recommendedName>
</protein>
<feature type="signal peptide" evidence="1">
    <location>
        <begin position="1"/>
        <end position="19"/>
    </location>
</feature>
<dbReference type="Pfam" id="PF13944">
    <property type="entry name" value="Calycin_like"/>
    <property type="match status" value="1"/>
</dbReference>
<dbReference type="EMBL" id="QRIN01000037">
    <property type="protein sequence ID" value="RHG64968.1"/>
    <property type="molecule type" value="Genomic_DNA"/>
</dbReference>
<gene>
    <name evidence="3" type="ORF">DW250_09430</name>
</gene>
<feature type="chain" id="PRO_5043188208" description="Lipocalin-like domain-containing protein" evidence="1">
    <location>
        <begin position="20"/>
        <end position="524"/>
    </location>
</feature>
<evidence type="ECO:0000313" key="3">
    <source>
        <dbReference type="EMBL" id="RHG64968.1"/>
    </source>
</evidence>
<dbReference type="AlphaFoldDB" id="A0A3R6H4Z1"/>
<comment type="caution">
    <text evidence="3">The sequence shown here is derived from an EMBL/GenBank/DDBJ whole genome shotgun (WGS) entry which is preliminary data.</text>
</comment>
<dbReference type="Proteomes" id="UP000286501">
    <property type="component" value="Unassembled WGS sequence"/>
</dbReference>
<proteinExistence type="predicted"/>
<dbReference type="InterPro" id="IPR038653">
    <property type="entry name" value="Put_CMD_sf"/>
</dbReference>
<evidence type="ECO:0000313" key="4">
    <source>
        <dbReference type="Proteomes" id="UP000286501"/>
    </source>
</evidence>
<dbReference type="InterPro" id="IPR024311">
    <property type="entry name" value="Lipocalin-like"/>
</dbReference>
<sequence length="524" mass="56926">MKKIFTLVAAALCSMSMMAKEYTCPLVVNMMGTDMPVGDVKVNVDEQGEGKYTMSLLNFKMNDYMQIGNIVIKDVEATKCGNVIMLNAAKDIQITEGDDKNVEWMGPGLGNVNIIFKGELKGDNFNAYLNIPLAGGMIVGVKLGKNCNEMGQLPNAGFEKFHEASYNDAKSQEPNGWHSFMSSTGSMASMVSEAVHTYASSEVRENAAEDNKQCVKIVSTPVKVGTLVVASANGTITTGRLKAGSTTASSKDNCSFLDFTSKDVDANGEPFYAVLNNKPDAMKVWVKFKAGDGNKNPKATISALLTNGEYAQDPEDDKYAANIIARAQNSSIESKDEWQEITIPFTYDNENEMPKAALVTMSTCAVPSGGSKSETNPDVLYVDDVEMVYNADVKKVTMDGEDITNKFDEAGGLEIEGYNKALDINNFQLEAIGAGAYVTKKITADSFNTYVSFTVTSNDLKNCVTRTITFKDYTTGIKNLETITLPNGVKAIYNMAGQQITSMQSGQVYIVKYTNGESKKMIKK</sequence>
<dbReference type="Gene3D" id="2.60.120.890">
    <property type="entry name" value="BT2081, beta-jelly-roll domain"/>
    <property type="match status" value="1"/>
</dbReference>
<accession>A0A3R6H4Z1</accession>
<name>A0A3R6H4Z1_9BACT</name>
<keyword evidence="1" id="KW-0732">Signal</keyword>
<dbReference type="RefSeq" id="WP_118201043.1">
    <property type="nucleotide sequence ID" value="NZ_QRIE01000040.1"/>
</dbReference>
<organism evidence="3 4">
    <name type="scientific">Segatella copri</name>
    <dbReference type="NCBI Taxonomy" id="165179"/>
    <lineage>
        <taxon>Bacteria</taxon>
        <taxon>Pseudomonadati</taxon>
        <taxon>Bacteroidota</taxon>
        <taxon>Bacteroidia</taxon>
        <taxon>Bacteroidales</taxon>
        <taxon>Prevotellaceae</taxon>
        <taxon>Segatella</taxon>
    </lineage>
</organism>
<reference evidence="3 4" key="1">
    <citation type="submission" date="2018-08" db="EMBL/GenBank/DDBJ databases">
        <title>A genome reference for cultivated species of the human gut microbiota.</title>
        <authorList>
            <person name="Zou Y."/>
            <person name="Xue W."/>
            <person name="Luo G."/>
        </authorList>
    </citation>
    <scope>NUCLEOTIDE SEQUENCE [LARGE SCALE GENOMIC DNA]</scope>
    <source>
        <strain evidence="3 4">AM22-1</strain>
    </source>
</reference>
<evidence type="ECO:0000256" key="1">
    <source>
        <dbReference type="SAM" id="SignalP"/>
    </source>
</evidence>